<dbReference type="FunFam" id="3.30.565.10:FF:000042">
    <property type="entry name" value="Two-component sensor histidine kinase KdpD"/>
    <property type="match status" value="1"/>
</dbReference>
<evidence type="ECO:0000256" key="3">
    <source>
        <dbReference type="ARBA" id="ARBA00022553"/>
    </source>
</evidence>
<dbReference type="CDD" id="cd00082">
    <property type="entry name" value="HisKA"/>
    <property type="match status" value="1"/>
</dbReference>
<evidence type="ECO:0000259" key="13">
    <source>
        <dbReference type="PROSITE" id="PS50113"/>
    </source>
</evidence>
<keyword evidence="5" id="KW-0547">Nucleotide-binding</keyword>
<evidence type="ECO:0000259" key="12">
    <source>
        <dbReference type="PROSITE" id="PS50112"/>
    </source>
</evidence>
<evidence type="ECO:0000256" key="1">
    <source>
        <dbReference type="ARBA" id="ARBA00000085"/>
    </source>
</evidence>
<dbReference type="Gene3D" id="3.30.565.10">
    <property type="entry name" value="Histidine kinase-like ATPase, C-terminal domain"/>
    <property type="match status" value="1"/>
</dbReference>
<dbReference type="Gene3D" id="3.30.450.20">
    <property type="entry name" value="PAS domain"/>
    <property type="match status" value="1"/>
</dbReference>
<dbReference type="SUPFAM" id="SSF56112">
    <property type="entry name" value="Protein kinase-like (PK-like)"/>
    <property type="match status" value="1"/>
</dbReference>
<dbReference type="InterPro" id="IPR011009">
    <property type="entry name" value="Kinase-like_dom_sf"/>
</dbReference>
<dbReference type="InterPro" id="IPR000700">
    <property type="entry name" value="PAS-assoc_C"/>
</dbReference>
<dbReference type="SUPFAM" id="SSF55781">
    <property type="entry name" value="GAF domain-like"/>
    <property type="match status" value="1"/>
</dbReference>
<dbReference type="OrthoDB" id="9801841at2"/>
<accession>A0A4P7D6D6</accession>
<dbReference type="InterPro" id="IPR036097">
    <property type="entry name" value="HisK_dim/P_sf"/>
</dbReference>
<dbReference type="InterPro" id="IPR041664">
    <property type="entry name" value="AAA_16"/>
</dbReference>
<feature type="domain" description="PAS" evidence="12">
    <location>
        <begin position="1522"/>
        <end position="1578"/>
    </location>
</feature>
<proteinExistence type="predicted"/>
<dbReference type="InterPro" id="IPR003661">
    <property type="entry name" value="HisK_dim/P_dom"/>
</dbReference>
<keyword evidence="9" id="KW-0175">Coiled coil</keyword>
<dbReference type="Pfam" id="PF13426">
    <property type="entry name" value="PAS_9"/>
    <property type="match status" value="1"/>
</dbReference>
<dbReference type="InterPro" id="IPR008266">
    <property type="entry name" value="Tyr_kinase_AS"/>
</dbReference>
<dbReference type="InterPro" id="IPR027417">
    <property type="entry name" value="P-loop_NTPase"/>
</dbReference>
<dbReference type="Gene3D" id="3.40.50.300">
    <property type="entry name" value="P-loop containing nucleotide triphosphate hydrolases"/>
    <property type="match status" value="1"/>
</dbReference>
<reference evidence="14 15" key="1">
    <citation type="submission" date="2019-03" db="EMBL/GenBank/DDBJ databases">
        <title>Paraburkholderia sp. 7MH5, isolated from subtropical forest soil.</title>
        <authorList>
            <person name="Gao Z.-H."/>
            <person name="Qiu L.-H."/>
        </authorList>
    </citation>
    <scope>NUCLEOTIDE SEQUENCE [LARGE SCALE GENOMIC DNA]</scope>
    <source>
        <strain evidence="14 15">7MH5</strain>
    </source>
</reference>
<evidence type="ECO:0000256" key="9">
    <source>
        <dbReference type="SAM" id="Coils"/>
    </source>
</evidence>
<gene>
    <name evidence="14" type="ORF">E1956_42090</name>
</gene>
<dbReference type="Pfam" id="PF01590">
    <property type="entry name" value="GAF"/>
    <property type="match status" value="1"/>
</dbReference>
<organism evidence="14 15">
    <name type="scientific">Paraburkholderia pallida</name>
    <dbReference type="NCBI Taxonomy" id="2547399"/>
    <lineage>
        <taxon>Bacteria</taxon>
        <taxon>Pseudomonadati</taxon>
        <taxon>Pseudomonadota</taxon>
        <taxon>Betaproteobacteria</taxon>
        <taxon>Burkholderiales</taxon>
        <taxon>Burkholderiaceae</taxon>
        <taxon>Paraburkholderia</taxon>
    </lineage>
</organism>
<feature type="domain" description="PAC" evidence="13">
    <location>
        <begin position="1598"/>
        <end position="1647"/>
    </location>
</feature>
<dbReference type="Pfam" id="PF00069">
    <property type="entry name" value="Pkinase"/>
    <property type="match status" value="1"/>
</dbReference>
<dbReference type="Pfam" id="PF02518">
    <property type="entry name" value="HATPase_c"/>
    <property type="match status" value="1"/>
</dbReference>
<evidence type="ECO:0000256" key="7">
    <source>
        <dbReference type="ARBA" id="ARBA00022840"/>
    </source>
</evidence>
<dbReference type="InterPro" id="IPR029016">
    <property type="entry name" value="GAF-like_dom_sf"/>
</dbReference>
<dbReference type="InterPro" id="IPR036890">
    <property type="entry name" value="HATPase_C_sf"/>
</dbReference>
<dbReference type="SMART" id="SM00387">
    <property type="entry name" value="HATPase_c"/>
    <property type="match status" value="1"/>
</dbReference>
<dbReference type="GO" id="GO:0000155">
    <property type="term" value="F:phosphorelay sensor kinase activity"/>
    <property type="evidence" value="ECO:0007669"/>
    <property type="project" value="InterPro"/>
</dbReference>
<dbReference type="InterPro" id="IPR053159">
    <property type="entry name" value="Hybrid_Histidine_Kinase"/>
</dbReference>
<evidence type="ECO:0000256" key="8">
    <source>
        <dbReference type="ARBA" id="ARBA00023012"/>
    </source>
</evidence>
<dbReference type="SMART" id="SM00091">
    <property type="entry name" value="PAS"/>
    <property type="match status" value="1"/>
</dbReference>
<dbReference type="InterPro" id="IPR000014">
    <property type="entry name" value="PAS"/>
</dbReference>
<dbReference type="PANTHER" id="PTHR43642:SF1">
    <property type="entry name" value="HYBRID SIGNAL TRANSDUCTION HISTIDINE KINASE G"/>
    <property type="match status" value="1"/>
</dbReference>
<dbReference type="SUPFAM" id="SSF55874">
    <property type="entry name" value="ATPase domain of HSP90 chaperone/DNA topoisomerase II/histidine kinase"/>
    <property type="match status" value="1"/>
</dbReference>
<dbReference type="GO" id="GO:0005524">
    <property type="term" value="F:ATP binding"/>
    <property type="evidence" value="ECO:0007669"/>
    <property type="project" value="UniProtKB-KW"/>
</dbReference>
<feature type="coiled-coil region" evidence="9">
    <location>
        <begin position="1635"/>
        <end position="1672"/>
    </location>
</feature>
<protein>
    <recommendedName>
        <fullName evidence="2">histidine kinase</fullName>
        <ecNumber evidence="2">2.7.13.3</ecNumber>
    </recommendedName>
</protein>
<dbReference type="EC" id="2.7.13.3" evidence="2"/>
<dbReference type="GO" id="GO:0042802">
    <property type="term" value="F:identical protein binding"/>
    <property type="evidence" value="ECO:0007669"/>
    <property type="project" value="UniProtKB-ARBA"/>
</dbReference>
<dbReference type="SMART" id="SM00220">
    <property type="entry name" value="S_TKc"/>
    <property type="match status" value="1"/>
</dbReference>
<evidence type="ECO:0000256" key="4">
    <source>
        <dbReference type="ARBA" id="ARBA00022679"/>
    </source>
</evidence>
<dbReference type="CDD" id="cd00130">
    <property type="entry name" value="PAS"/>
    <property type="match status" value="1"/>
</dbReference>
<dbReference type="InterPro" id="IPR000719">
    <property type="entry name" value="Prot_kinase_dom"/>
</dbReference>
<dbReference type="SUPFAM" id="SSF52540">
    <property type="entry name" value="P-loop containing nucleoside triphosphate hydrolases"/>
    <property type="match status" value="1"/>
</dbReference>
<dbReference type="PROSITE" id="PS50109">
    <property type="entry name" value="HIS_KIN"/>
    <property type="match status" value="1"/>
</dbReference>
<keyword evidence="7" id="KW-0067">ATP-binding</keyword>
<sequence length="1901" mass="211199">MVAALAPLPSAGTTVCPAQANCVSRFVHTRMNGRGEWTMTIANYQIIERICETADSGLFRAHRLTDGVPVLLRLPLERTDVGRSARFQHEYLLLRSLTVAGIAKPLALVNEGGHLALVLENFAGESLETMLGRVPRINVPLCLQICRSLADALVGTTTAQIIHRDIRPSNILVDPNTGRVLLVDLSLATTQEHNANSPEESSISVGDWAYVAPEQTGRMNRTVDYGADFYSTGVLLYRMLTGQLPFWANDPLEWTHCHIARMPTPPNEVVPDVPQSVSDIVMKLLAKLPEERYQSAYGLRADLDRCLEQQRTSGCIQPFPLGTDDISERVQIPHILYGRGPEVERLLGAFDHMVETGQASLATVSGYSGVGKSSVVDALRKPIVEKHSYFITGKFDQYQRDVPYAILTQAFGELLRQLLAESEVRIAGWRQRIQGAVGVNGRLIVDVLPQVELIIGPQPPVSPLPPAEAQNRFQMVFRQFVTAFTSEERPLVVFLDDLQWIDAASLTLVEHLLTHPDVRYLLLIGAYRDNEVSDSHPLMDSLRAIRNSGSPVTDLRLVPLSLPHLTQLVADTLHATAYFCEPLARLIRERTEGNPFFFIQFLHALHREGLLWQDMQHRSWHWDLSQIKAMDFADNVVDLMVGKLRRLPTPAQKVLQLAACLGNTFDLHHLTLATSPLEDQAWQRMSETEVEQGLAAAVRENLTVRTGDTGKFLHDRIQQAAYFLIPEVERPEVHLYLGRALLASMTTHELGEHVFDVANQFNRGAARLVDRDEKAEVAAINLRAGGRAKTSAAYASARLYFAAGMALLDETYWAGHYELMFKLRLECAECDFLTGELGCAEDLLAELLQRGKSKVDVAAVYDLQVLLHIVQSENTQAVDSALECLKLFGIDIPAHPTWEQVQAEYETFSRNLEGRTIEDLIDLPLMEDPELQAATRLLCTLSNSAYVTDRNLFCLELCRTLNLSISHGVNGASAHACGYFGFTLGPAFQRYPEGFRLAKLGCDLVEKHDFLAYRAKVQDATAIAAFWTHPLETSIDFIRATLRTATGTGDLTYACYGMLHIIMLLLMRNDPLDSVWRESEIARDFVHKSKFGDIEEIIIPQQRFIAAMQGRTVAVDSFSDAEFDEAEFESQVLERGLMPTKICWYWIAKAKARFVASDYTEALVAADHANALLWSSTAHFPLFDYYFYTALILASLYNKVSAAARDGWRDRLAVHEEQLREWAEQCPSSFADKHALVSAEVARVDGRNTDAMRLYDEAIRLARENGFVQNEGTAHELAAEFYRVCEATTAARAHLEEARSCFARWGAHAKVAQLDARMSPLSKDTTACSTTLPGNLAQLDLLSVTKASQAISSPIILEDLVDTLMRIVLESAGAQSGQLLLARNETLVLAAEASSDQEAIHVRRRLQQAVPAASPPGPAMTAPEVPSSIVHYVRRSQERVLLDDATQLNPYSADEYLVRRSPKSVLCLPLMRRTDLIGMLYLENNLATHAFTPERVTVLELLASQAAITLENAFLYRDIAEREAKIRRLVDANIVGIFIWDLEGQILEANDAFLRIVGYDREDFVSGDMRWTTLTPPEWLERDIQERVPELKVTGTLKPFEKVFCRKDGSRVPVLLGAAMFEDSANQGVAFVLDLTEAKRAEAELAEQRAAAKQAEDQLQALQAELARVARVTTLGELSASIAHEVGQPLCAIVTCGEACLQWLSHSTPQLERVRACVEHMIVDGERASEIVRRIRALTKGAAPQKTRVEINDVVNDVASLVQREILSQRVALLLQLAPQLPPVLGDRVQLQQVLINLVINGIQAMADIGDGPRELRIESRIGEAGQVVISIEDSGTGIDPENTNRLFDTFFTTKPDGMGMGLPICRSIIEAHGGRVWASNRIGRGAVFLFSLPPLVDSEL</sequence>
<dbReference type="Gene3D" id="3.30.450.40">
    <property type="match status" value="1"/>
</dbReference>
<dbReference type="SMART" id="SM00388">
    <property type="entry name" value="HisKA"/>
    <property type="match status" value="1"/>
</dbReference>
<dbReference type="NCBIfam" id="TIGR00229">
    <property type="entry name" value="sensory_box"/>
    <property type="match status" value="1"/>
</dbReference>
<dbReference type="KEGG" id="ppai:E1956_42090"/>
<evidence type="ECO:0000313" key="15">
    <source>
        <dbReference type="Proteomes" id="UP000295727"/>
    </source>
</evidence>
<dbReference type="InterPro" id="IPR003594">
    <property type="entry name" value="HATPase_dom"/>
</dbReference>
<dbReference type="InterPro" id="IPR005467">
    <property type="entry name" value="His_kinase_dom"/>
</dbReference>
<dbReference type="InterPro" id="IPR003018">
    <property type="entry name" value="GAF"/>
</dbReference>
<evidence type="ECO:0000259" key="11">
    <source>
        <dbReference type="PROSITE" id="PS50109"/>
    </source>
</evidence>
<dbReference type="Proteomes" id="UP000295727">
    <property type="component" value="Chromosome 4"/>
</dbReference>
<dbReference type="EMBL" id="CP038151">
    <property type="protein sequence ID" value="QBR03698.1"/>
    <property type="molecule type" value="Genomic_DNA"/>
</dbReference>
<dbReference type="SUPFAM" id="SSF47384">
    <property type="entry name" value="Homodimeric domain of signal transducing histidine kinase"/>
    <property type="match status" value="1"/>
</dbReference>
<keyword evidence="4" id="KW-0808">Transferase</keyword>
<dbReference type="PROSITE" id="PS50113">
    <property type="entry name" value="PAC"/>
    <property type="match status" value="1"/>
</dbReference>
<evidence type="ECO:0000256" key="2">
    <source>
        <dbReference type="ARBA" id="ARBA00012438"/>
    </source>
</evidence>
<keyword evidence="6" id="KW-0418">Kinase</keyword>
<dbReference type="PROSITE" id="PS50011">
    <property type="entry name" value="PROTEIN_KINASE_DOM"/>
    <property type="match status" value="1"/>
</dbReference>
<dbReference type="PANTHER" id="PTHR43642">
    <property type="entry name" value="HYBRID SIGNAL TRANSDUCTION HISTIDINE KINASE G"/>
    <property type="match status" value="1"/>
</dbReference>
<dbReference type="Pfam" id="PF13191">
    <property type="entry name" value="AAA_16"/>
    <property type="match status" value="1"/>
</dbReference>
<feature type="domain" description="Histidine kinase" evidence="11">
    <location>
        <begin position="1681"/>
        <end position="1897"/>
    </location>
</feature>
<evidence type="ECO:0000313" key="14">
    <source>
        <dbReference type="EMBL" id="QBR03698.1"/>
    </source>
</evidence>
<name>A0A4P7D6D6_9BURK</name>
<dbReference type="CDD" id="cd14014">
    <property type="entry name" value="STKc_PknB_like"/>
    <property type="match status" value="1"/>
</dbReference>
<dbReference type="InterPro" id="IPR004358">
    <property type="entry name" value="Sig_transdc_His_kin-like_C"/>
</dbReference>
<comment type="catalytic activity">
    <reaction evidence="1">
        <text>ATP + protein L-histidine = ADP + protein N-phospho-L-histidine.</text>
        <dbReference type="EC" id="2.7.13.3"/>
    </reaction>
</comment>
<feature type="domain" description="Protein kinase" evidence="10">
    <location>
        <begin position="44"/>
        <end position="307"/>
    </location>
</feature>
<dbReference type="PROSITE" id="PS00109">
    <property type="entry name" value="PROTEIN_KINASE_TYR"/>
    <property type="match status" value="1"/>
</dbReference>
<keyword evidence="15" id="KW-1185">Reference proteome</keyword>
<dbReference type="InterPro" id="IPR035965">
    <property type="entry name" value="PAS-like_dom_sf"/>
</dbReference>
<dbReference type="PRINTS" id="PR00344">
    <property type="entry name" value="BCTRLSENSOR"/>
</dbReference>
<dbReference type="Gene3D" id="1.10.287.130">
    <property type="match status" value="1"/>
</dbReference>
<keyword evidence="3" id="KW-0597">Phosphoprotein</keyword>
<dbReference type="SUPFAM" id="SSF55785">
    <property type="entry name" value="PYP-like sensor domain (PAS domain)"/>
    <property type="match status" value="1"/>
</dbReference>
<dbReference type="SMART" id="SM00065">
    <property type="entry name" value="GAF"/>
    <property type="match status" value="1"/>
</dbReference>
<dbReference type="PROSITE" id="PS50112">
    <property type="entry name" value="PAS"/>
    <property type="match status" value="1"/>
</dbReference>
<evidence type="ECO:0000259" key="10">
    <source>
        <dbReference type="PROSITE" id="PS50011"/>
    </source>
</evidence>
<evidence type="ECO:0000256" key="6">
    <source>
        <dbReference type="ARBA" id="ARBA00022777"/>
    </source>
</evidence>
<evidence type="ECO:0000256" key="5">
    <source>
        <dbReference type="ARBA" id="ARBA00022741"/>
    </source>
</evidence>
<dbReference type="Gene3D" id="1.10.510.10">
    <property type="entry name" value="Transferase(Phosphotransferase) domain 1"/>
    <property type="match status" value="1"/>
</dbReference>
<keyword evidence="8" id="KW-0902">Two-component regulatory system</keyword>